<keyword evidence="4" id="KW-1185">Reference proteome</keyword>
<dbReference type="GO" id="GO:0005762">
    <property type="term" value="C:mitochondrial large ribosomal subunit"/>
    <property type="evidence" value="ECO:0007669"/>
    <property type="project" value="InterPro"/>
</dbReference>
<evidence type="ECO:0000256" key="1">
    <source>
        <dbReference type="SAM" id="MobiDB-lite"/>
    </source>
</evidence>
<evidence type="ECO:0000313" key="4">
    <source>
        <dbReference type="Proteomes" id="UP000757232"/>
    </source>
</evidence>
<accession>A0A9Q5HUZ9</accession>
<dbReference type="InterPro" id="IPR000999">
    <property type="entry name" value="RNase_III_dom"/>
</dbReference>
<sequence>MSRPVSFLKASSERLLKSQRRFVHSTECERRAGNQGVGKAFVPRRYSAAATATASSSKRQEPQEVEYLDDEDVDSSFAEHGQEDSRTTTILYPKPKPKADPGPLVAHLEHLFPPLEFPDTVATQMLTHISAKEAWAGHNARLAFVGRRVLHSYLLLFLHNASQKLASPPVDPDATFDFDLIAYRALHTHHLGEHVGSKWALARTMLWTPPVKTKVREPLKSPGLYKVQGTTVEGIMGGIFHQFGGTIAQRVFHTRLLPHMLLPGTSLGLHDAFHRAALDMQARMGGPDGLLVSSESSQRSPTGFRTQSSTLPEASQQRWTSPRISTETTQSSRKRIPL</sequence>
<feature type="compositionally biased region" description="Polar residues" evidence="1">
    <location>
        <begin position="293"/>
        <end position="331"/>
    </location>
</feature>
<feature type="domain" description="RNase III" evidence="2">
    <location>
        <begin position="120"/>
        <end position="259"/>
    </location>
</feature>
<dbReference type="GO" id="GO:0006396">
    <property type="term" value="P:RNA processing"/>
    <property type="evidence" value="ECO:0007669"/>
    <property type="project" value="InterPro"/>
</dbReference>
<gene>
    <name evidence="3" type="ORF">A7U60_g6397</name>
</gene>
<dbReference type="Gene3D" id="1.10.1520.10">
    <property type="entry name" value="Ribonuclease III domain"/>
    <property type="match status" value="1"/>
</dbReference>
<dbReference type="GO" id="GO:0003735">
    <property type="term" value="F:structural constituent of ribosome"/>
    <property type="evidence" value="ECO:0007669"/>
    <property type="project" value="InterPro"/>
</dbReference>
<dbReference type="EMBL" id="LNZH02000201">
    <property type="protein sequence ID" value="OCB86502.1"/>
    <property type="molecule type" value="Genomic_DNA"/>
</dbReference>
<dbReference type="GO" id="GO:0004525">
    <property type="term" value="F:ribonuclease III activity"/>
    <property type="evidence" value="ECO:0007669"/>
    <property type="project" value="InterPro"/>
</dbReference>
<feature type="compositionally biased region" description="Acidic residues" evidence="1">
    <location>
        <begin position="63"/>
        <end position="74"/>
    </location>
</feature>
<proteinExistence type="predicted"/>
<dbReference type="InterPro" id="IPR036389">
    <property type="entry name" value="RNase_III_sf"/>
</dbReference>
<feature type="region of interest" description="Disordered" evidence="1">
    <location>
        <begin position="49"/>
        <end position="88"/>
    </location>
</feature>
<evidence type="ECO:0000313" key="3">
    <source>
        <dbReference type="EMBL" id="OCB86502.1"/>
    </source>
</evidence>
<dbReference type="PANTHER" id="PTHR28160">
    <property type="entry name" value="54S RIBOSOMAL PROTEIN L15, MITOCHONDRIAL"/>
    <property type="match status" value="1"/>
</dbReference>
<name>A0A9Q5HUZ9_SANBA</name>
<dbReference type="OrthoDB" id="2281895at2759"/>
<dbReference type="PANTHER" id="PTHR28160:SF1">
    <property type="entry name" value="LARGE RIBOSOMAL SUBUNIT PROTEIN ML57"/>
    <property type="match status" value="1"/>
</dbReference>
<dbReference type="InterPro" id="IPR040030">
    <property type="entry name" value="Ribosomal_mL57"/>
</dbReference>
<dbReference type="Proteomes" id="UP000757232">
    <property type="component" value="Unassembled WGS sequence"/>
</dbReference>
<evidence type="ECO:0000259" key="2">
    <source>
        <dbReference type="Pfam" id="PF14622"/>
    </source>
</evidence>
<feature type="region of interest" description="Disordered" evidence="1">
    <location>
        <begin position="287"/>
        <end position="338"/>
    </location>
</feature>
<comment type="caution">
    <text evidence="3">The sequence shown here is derived from an EMBL/GenBank/DDBJ whole genome shotgun (WGS) entry which is preliminary data.</text>
</comment>
<dbReference type="GO" id="GO:0032543">
    <property type="term" value="P:mitochondrial translation"/>
    <property type="evidence" value="ECO:0007669"/>
    <property type="project" value="InterPro"/>
</dbReference>
<organism evidence="3 4">
    <name type="scientific">Sanghuangporus baumii</name>
    <name type="common">Phellinus baumii</name>
    <dbReference type="NCBI Taxonomy" id="108892"/>
    <lineage>
        <taxon>Eukaryota</taxon>
        <taxon>Fungi</taxon>
        <taxon>Dikarya</taxon>
        <taxon>Basidiomycota</taxon>
        <taxon>Agaricomycotina</taxon>
        <taxon>Agaricomycetes</taxon>
        <taxon>Hymenochaetales</taxon>
        <taxon>Hymenochaetaceae</taxon>
        <taxon>Sanghuangporus</taxon>
    </lineage>
</organism>
<dbReference type="SUPFAM" id="SSF69065">
    <property type="entry name" value="RNase III domain-like"/>
    <property type="match status" value="1"/>
</dbReference>
<protein>
    <recommendedName>
        <fullName evidence="2">RNase III domain-containing protein</fullName>
    </recommendedName>
</protein>
<dbReference type="AlphaFoldDB" id="A0A9Q5HUZ9"/>
<dbReference type="Pfam" id="PF14622">
    <property type="entry name" value="Ribonucleas_3_3"/>
    <property type="match status" value="1"/>
</dbReference>
<reference evidence="3" key="1">
    <citation type="submission" date="2016-06" db="EMBL/GenBank/DDBJ databases">
        <title>Draft Genome sequence of the fungus Inonotus baumii.</title>
        <authorList>
            <person name="Zhu H."/>
            <person name="Lin W."/>
        </authorList>
    </citation>
    <scope>NUCLEOTIDE SEQUENCE</scope>
    <source>
        <strain evidence="3">821</strain>
    </source>
</reference>